<dbReference type="GO" id="GO:0016787">
    <property type="term" value="F:hydrolase activity"/>
    <property type="evidence" value="ECO:0007669"/>
    <property type="project" value="InterPro"/>
</dbReference>
<dbReference type="Pfam" id="PF00149">
    <property type="entry name" value="Metallophos"/>
    <property type="match status" value="1"/>
</dbReference>
<evidence type="ECO:0000313" key="3">
    <source>
        <dbReference type="EMBL" id="SHJ24373.1"/>
    </source>
</evidence>
<keyword evidence="4" id="KW-1185">Reference proteome</keyword>
<dbReference type="Pfam" id="PF13692">
    <property type="entry name" value="Glyco_trans_1_4"/>
    <property type="match status" value="1"/>
</dbReference>
<reference evidence="3 4" key="1">
    <citation type="submission" date="2016-11" db="EMBL/GenBank/DDBJ databases">
        <authorList>
            <person name="Jaros S."/>
            <person name="Januszkiewicz K."/>
            <person name="Wedrychowicz H."/>
        </authorList>
    </citation>
    <scope>NUCLEOTIDE SEQUENCE [LARGE SCALE GENOMIC DNA]</scope>
    <source>
        <strain evidence="3 4">DSM 18772</strain>
    </source>
</reference>
<evidence type="ECO:0000259" key="1">
    <source>
        <dbReference type="Pfam" id="PF00149"/>
    </source>
</evidence>
<proteinExistence type="predicted"/>
<dbReference type="SUPFAM" id="SSF56300">
    <property type="entry name" value="Metallo-dependent phosphatases"/>
    <property type="match status" value="1"/>
</dbReference>
<dbReference type="Proteomes" id="UP000184510">
    <property type="component" value="Unassembled WGS sequence"/>
</dbReference>
<dbReference type="SUPFAM" id="SSF53756">
    <property type="entry name" value="UDP-Glycosyltransferase/glycogen phosphorylase"/>
    <property type="match status" value="1"/>
</dbReference>
<dbReference type="CDD" id="cd03814">
    <property type="entry name" value="GT4-like"/>
    <property type="match status" value="1"/>
</dbReference>
<name>A0A1M6HQG8_9BACT</name>
<organism evidence="3 4">
    <name type="scientific">Rubritalea squalenifaciens DSM 18772</name>
    <dbReference type="NCBI Taxonomy" id="1123071"/>
    <lineage>
        <taxon>Bacteria</taxon>
        <taxon>Pseudomonadati</taxon>
        <taxon>Verrucomicrobiota</taxon>
        <taxon>Verrucomicrobiia</taxon>
        <taxon>Verrucomicrobiales</taxon>
        <taxon>Rubritaleaceae</taxon>
        <taxon>Rubritalea</taxon>
    </lineage>
</organism>
<dbReference type="InterPro" id="IPR028098">
    <property type="entry name" value="Glyco_trans_4-like_N"/>
</dbReference>
<dbReference type="GO" id="GO:0016757">
    <property type="term" value="F:glycosyltransferase activity"/>
    <property type="evidence" value="ECO:0007669"/>
    <property type="project" value="TreeGrafter"/>
</dbReference>
<dbReference type="InterPro" id="IPR029052">
    <property type="entry name" value="Metallo-depent_PP-like"/>
</dbReference>
<dbReference type="PANTHER" id="PTHR45947">
    <property type="entry name" value="SULFOQUINOVOSYL TRANSFERASE SQD2"/>
    <property type="match status" value="1"/>
</dbReference>
<dbReference type="AlphaFoldDB" id="A0A1M6HQG8"/>
<evidence type="ECO:0000259" key="2">
    <source>
        <dbReference type="Pfam" id="PF13439"/>
    </source>
</evidence>
<accession>A0A1M6HQG8</accession>
<dbReference type="STRING" id="1123071.SAMN02745181_1536"/>
<dbReference type="RefSeq" id="WP_143158897.1">
    <property type="nucleotide sequence ID" value="NZ_FQYR01000003.1"/>
</dbReference>
<dbReference type="InterPro" id="IPR050194">
    <property type="entry name" value="Glycosyltransferase_grp1"/>
</dbReference>
<dbReference type="InParanoid" id="A0A1M6HQG8"/>
<feature type="domain" description="Calcineurin-like phosphoesterase" evidence="1">
    <location>
        <begin position="384"/>
        <end position="585"/>
    </location>
</feature>
<dbReference type="Pfam" id="PF13439">
    <property type="entry name" value="Glyco_transf_4"/>
    <property type="match status" value="1"/>
</dbReference>
<dbReference type="CDD" id="cd07398">
    <property type="entry name" value="MPP_YbbF-LpxH"/>
    <property type="match status" value="1"/>
</dbReference>
<dbReference type="EMBL" id="FQYR01000003">
    <property type="protein sequence ID" value="SHJ24373.1"/>
    <property type="molecule type" value="Genomic_DNA"/>
</dbReference>
<feature type="domain" description="Glycosyltransferase subfamily 4-like N-terminal" evidence="2">
    <location>
        <begin position="14"/>
        <end position="174"/>
    </location>
</feature>
<evidence type="ECO:0000313" key="4">
    <source>
        <dbReference type="Proteomes" id="UP000184510"/>
    </source>
</evidence>
<protein>
    <submittedName>
        <fullName evidence="3">UDP-2,3-diacylglucosamine pyrophosphatase LpxH</fullName>
    </submittedName>
</protein>
<dbReference type="PANTHER" id="PTHR45947:SF3">
    <property type="entry name" value="SULFOQUINOVOSYL TRANSFERASE SQD2"/>
    <property type="match status" value="1"/>
</dbReference>
<dbReference type="InterPro" id="IPR004843">
    <property type="entry name" value="Calcineurin-like_PHP"/>
</dbReference>
<dbReference type="OrthoDB" id="9802525at2"/>
<sequence length="662" mass="74524">MRIEFVTDTFPPDVNGVAMTLGRLTSCLKSRGHYIHVIHTGESAACGETKKYSVSLPGYQEVRVGLPSPLKLRKRWKKKRPDAIYVATESPLGVSAIKAAREMGIPVVSGFHTNFHQYLQKYSLGKMQKPAMGYLRRVHSKADCTFAPSQNVVDMLKEEGFEKVKLLGRGVDTNLFNPSKRCAVLRSEWGARAETPVVVIVGRVAPEKNLDFAMDIVREMRARIPDTKAVVVGDGPSREKLAQDNGDVQFVGVKTNEELAKHYASADILLFPSETETFGNVLLEGMASGLITVSYEYAASALHVKHGENGLQARFGDEDSYLEQSIRALGQLRNDQMKDLARRAVLEMSWDKIAQNFEDHIQEVIQEKPVTQRRVKNKRTLKLRSLFLSDIHLGTADSKTREVVQVLKSVRCERIYLNGDIIDGWALKRGAKWRKSHTKVIRLLLKKMEKEGCELIYLRGNHDDFLERILPVDIGGMKVVKECYHEAVNGDRYLVIHGDGFDSVSTNHKWLANLGAVGYDFLLGVNRFYNKYRAWRGKEYFSLSKVVKAKVKSAVSFVDSYEEKLQGLAKAKNCQGIICGHIHTPADKQVGDIHYLNSGDWVETMSCILEHEDGKLEVVTYEDLMKELEIRPSEPIEDEDLEESPMEAIRGTAVARDLVARV</sequence>
<dbReference type="Gene3D" id="3.60.21.10">
    <property type="match status" value="1"/>
</dbReference>
<dbReference type="Gene3D" id="3.40.50.2000">
    <property type="entry name" value="Glycogen Phosphorylase B"/>
    <property type="match status" value="2"/>
</dbReference>
<gene>
    <name evidence="3" type="ORF">SAMN02745181_1536</name>
</gene>